<evidence type="ECO:0000256" key="14">
    <source>
        <dbReference type="SAM" id="MobiDB-lite"/>
    </source>
</evidence>
<evidence type="ECO:0000256" key="11">
    <source>
        <dbReference type="ARBA" id="ARBA00035703"/>
    </source>
</evidence>
<evidence type="ECO:0000256" key="1">
    <source>
        <dbReference type="ARBA" id="ARBA00004377"/>
    </source>
</evidence>
<dbReference type="GO" id="GO:0051301">
    <property type="term" value="P:cell division"/>
    <property type="evidence" value="ECO:0007669"/>
    <property type="project" value="UniProtKB-KW"/>
</dbReference>
<sequence>MSWIIGILLVLVGAIIGFFCARFWRDESQPANELEEKIQQSQQQLVNYQREVSEHFATASALVEQLADTQQKLQKYLNQSAELLQNSGIQDDLPFFSEDTLRQLRVANTMQQDSRSRNDTDSTATTDAPRDYSEHGSGLFVGKKDRS</sequence>
<keyword evidence="13" id="KW-0175">Coiled coil</keyword>
<keyword evidence="9" id="KW-0131">Cell cycle</keyword>
<dbReference type="PANTHER" id="PTHR39579:SF1">
    <property type="entry name" value="INNER MEMBRANE PROTEIN YHCB"/>
    <property type="match status" value="1"/>
</dbReference>
<dbReference type="GO" id="GO:0008360">
    <property type="term" value="P:regulation of cell shape"/>
    <property type="evidence" value="ECO:0007669"/>
    <property type="project" value="UniProtKB-KW"/>
</dbReference>
<keyword evidence="16" id="KW-1185">Reference proteome</keyword>
<evidence type="ECO:0000256" key="4">
    <source>
        <dbReference type="ARBA" id="ARBA00022618"/>
    </source>
</evidence>
<evidence type="ECO:0000256" key="12">
    <source>
        <dbReference type="ARBA" id="ARBA00035727"/>
    </source>
</evidence>
<dbReference type="AlphaFoldDB" id="A0A432ZQC1"/>
<feature type="region of interest" description="Disordered" evidence="14">
    <location>
        <begin position="108"/>
        <end position="147"/>
    </location>
</feature>
<evidence type="ECO:0000313" key="16">
    <source>
        <dbReference type="Proteomes" id="UP000287996"/>
    </source>
</evidence>
<evidence type="ECO:0000256" key="7">
    <source>
        <dbReference type="ARBA" id="ARBA00022989"/>
    </source>
</evidence>
<comment type="similarity">
    <text evidence="10">Belongs to the ZapG family.</text>
</comment>
<evidence type="ECO:0000313" key="15">
    <source>
        <dbReference type="EMBL" id="RUO80104.1"/>
    </source>
</evidence>
<proteinExistence type="inferred from homology"/>
<keyword evidence="6" id="KW-0133">Cell shape</keyword>
<evidence type="ECO:0000256" key="3">
    <source>
        <dbReference type="ARBA" id="ARBA00022519"/>
    </source>
</evidence>
<name>A0A432ZQC1_9GAMM</name>
<feature type="coiled-coil region" evidence="13">
    <location>
        <begin position="31"/>
        <end position="86"/>
    </location>
</feature>
<dbReference type="EMBL" id="PIQH01000006">
    <property type="protein sequence ID" value="RUO80104.1"/>
    <property type="molecule type" value="Genomic_DNA"/>
</dbReference>
<keyword evidence="7" id="KW-1133">Transmembrane helix</keyword>
<evidence type="ECO:0000256" key="8">
    <source>
        <dbReference type="ARBA" id="ARBA00023136"/>
    </source>
</evidence>
<accession>A0A432ZQC1</accession>
<dbReference type="PANTHER" id="PTHR39579">
    <property type="entry name" value="INNER MEMBRANE PROTEIN YHCB"/>
    <property type="match status" value="1"/>
</dbReference>
<dbReference type="Pfam" id="PF06295">
    <property type="entry name" value="ZapG-like"/>
    <property type="match status" value="1"/>
</dbReference>
<protein>
    <recommendedName>
        <fullName evidence="11">Z-ring associated protein G</fullName>
    </recommendedName>
    <alternativeName>
        <fullName evidence="12">Cell division protein ZapG</fullName>
    </alternativeName>
</protein>
<keyword evidence="5" id="KW-0812">Transmembrane</keyword>
<keyword evidence="8" id="KW-0472">Membrane</keyword>
<keyword evidence="3" id="KW-0997">Cell inner membrane</keyword>
<evidence type="ECO:0000256" key="5">
    <source>
        <dbReference type="ARBA" id="ARBA00022692"/>
    </source>
</evidence>
<dbReference type="GO" id="GO:0005886">
    <property type="term" value="C:plasma membrane"/>
    <property type="evidence" value="ECO:0007669"/>
    <property type="project" value="UniProtKB-SubCell"/>
</dbReference>
<gene>
    <name evidence="15" type="ORF">CWI84_07325</name>
</gene>
<evidence type="ECO:0000256" key="6">
    <source>
        <dbReference type="ARBA" id="ARBA00022960"/>
    </source>
</evidence>
<comment type="subcellular location">
    <subcellularLocation>
        <location evidence="1">Cell inner membrane</location>
        <topology evidence="1">Single-pass membrane protein</topology>
    </subcellularLocation>
</comment>
<keyword evidence="4" id="KW-0132">Cell division</keyword>
<evidence type="ECO:0000256" key="2">
    <source>
        <dbReference type="ARBA" id="ARBA00022475"/>
    </source>
</evidence>
<evidence type="ECO:0000256" key="13">
    <source>
        <dbReference type="SAM" id="Coils"/>
    </source>
</evidence>
<dbReference type="RefSeq" id="WP_126841941.1">
    <property type="nucleotide sequence ID" value="NZ_PIQH01000006.1"/>
</dbReference>
<evidence type="ECO:0000256" key="10">
    <source>
        <dbReference type="ARBA" id="ARBA00035657"/>
    </source>
</evidence>
<reference evidence="15 16" key="1">
    <citation type="journal article" date="2011" name="Front. Microbiol.">
        <title>Genomic signatures of strain selection and enhancement in Bacillus atrophaeus var. globigii, a historical biowarfare simulant.</title>
        <authorList>
            <person name="Gibbons H.S."/>
            <person name="Broomall S.M."/>
            <person name="McNew L.A."/>
            <person name="Daligault H."/>
            <person name="Chapman C."/>
            <person name="Bruce D."/>
            <person name="Karavis M."/>
            <person name="Krepps M."/>
            <person name="McGregor P.A."/>
            <person name="Hong C."/>
            <person name="Park K.H."/>
            <person name="Akmal A."/>
            <person name="Feldman A."/>
            <person name="Lin J.S."/>
            <person name="Chang W.E."/>
            <person name="Higgs B.W."/>
            <person name="Demirev P."/>
            <person name="Lindquist J."/>
            <person name="Liem A."/>
            <person name="Fochler E."/>
            <person name="Read T.D."/>
            <person name="Tapia R."/>
            <person name="Johnson S."/>
            <person name="Bishop-Lilly K.A."/>
            <person name="Detter C."/>
            <person name="Han C."/>
            <person name="Sozhamannan S."/>
            <person name="Rosenzweig C.N."/>
            <person name="Skowronski E.W."/>
        </authorList>
    </citation>
    <scope>NUCLEOTIDE SEQUENCE [LARGE SCALE GENOMIC DNA]</scope>
    <source>
        <strain evidence="15 16">CC-PW-9</strain>
    </source>
</reference>
<dbReference type="Proteomes" id="UP000287996">
    <property type="component" value="Unassembled WGS sequence"/>
</dbReference>
<dbReference type="InterPro" id="IPR009386">
    <property type="entry name" value="ZapG-like"/>
</dbReference>
<dbReference type="OrthoDB" id="5766209at2"/>
<organism evidence="15 16">
    <name type="scientific">Idiomarina tyrosinivorans</name>
    <dbReference type="NCBI Taxonomy" id="1445662"/>
    <lineage>
        <taxon>Bacteria</taxon>
        <taxon>Pseudomonadati</taxon>
        <taxon>Pseudomonadota</taxon>
        <taxon>Gammaproteobacteria</taxon>
        <taxon>Alteromonadales</taxon>
        <taxon>Idiomarinaceae</taxon>
        <taxon>Idiomarina</taxon>
    </lineage>
</organism>
<comment type="caution">
    <text evidence="15">The sequence shown here is derived from an EMBL/GenBank/DDBJ whole genome shotgun (WGS) entry which is preliminary data.</text>
</comment>
<keyword evidence="2" id="KW-1003">Cell membrane</keyword>
<evidence type="ECO:0000256" key="9">
    <source>
        <dbReference type="ARBA" id="ARBA00023306"/>
    </source>
</evidence>